<feature type="compositionally biased region" description="Low complexity" evidence="2">
    <location>
        <begin position="247"/>
        <end position="283"/>
    </location>
</feature>
<feature type="region of interest" description="Disordered" evidence="2">
    <location>
        <begin position="219"/>
        <end position="396"/>
    </location>
</feature>
<name>A0A833VFN8_9POAL</name>
<proteinExistence type="predicted"/>
<feature type="domain" description="MORF/ORRM1/DAG-like MORF" evidence="3">
    <location>
        <begin position="78"/>
        <end position="172"/>
    </location>
</feature>
<dbReference type="Proteomes" id="UP000623129">
    <property type="component" value="Unassembled WGS sequence"/>
</dbReference>
<gene>
    <name evidence="4" type="ORF">FCM35_KLT13904</name>
</gene>
<dbReference type="AlphaFoldDB" id="A0A833VFN8"/>
<feature type="region of interest" description="Disordered" evidence="2">
    <location>
        <begin position="166"/>
        <end position="192"/>
    </location>
</feature>
<dbReference type="PANTHER" id="PTHR31346:SF5">
    <property type="entry name" value="MULTIPLE ORGANELLAR RNA EDITING FACTOR 1, MITOCHONDRIAL"/>
    <property type="match status" value="1"/>
</dbReference>
<dbReference type="PANTHER" id="PTHR31346">
    <property type="entry name" value="MULTIPLE ORGANELLAR RNA EDITING FACTOR 2, CHLOROPLASTIC-RELATED-RELATED"/>
    <property type="match status" value="1"/>
</dbReference>
<feature type="compositionally biased region" description="Polar residues" evidence="2">
    <location>
        <begin position="223"/>
        <end position="246"/>
    </location>
</feature>
<keyword evidence="5" id="KW-1185">Reference proteome</keyword>
<evidence type="ECO:0000256" key="2">
    <source>
        <dbReference type="SAM" id="MobiDB-lite"/>
    </source>
</evidence>
<evidence type="ECO:0000256" key="1">
    <source>
        <dbReference type="ARBA" id="ARBA00022946"/>
    </source>
</evidence>
<evidence type="ECO:0000313" key="5">
    <source>
        <dbReference type="Proteomes" id="UP000623129"/>
    </source>
</evidence>
<keyword evidence="1" id="KW-0809">Transit peptide</keyword>
<dbReference type="Gene3D" id="3.30.70.80">
    <property type="entry name" value="Peptidase S8 propeptide/proteinase inhibitor I9"/>
    <property type="match status" value="1"/>
</dbReference>
<dbReference type="GO" id="GO:0080156">
    <property type="term" value="P:mitochondrial mRNA modification"/>
    <property type="evidence" value="ECO:0007669"/>
    <property type="project" value="TreeGrafter"/>
</dbReference>
<comment type="caution">
    <text evidence="4">The sequence shown here is derived from an EMBL/GenBank/DDBJ whole genome shotgun (WGS) entry which is preliminary data.</text>
</comment>
<feature type="compositionally biased region" description="Polar residues" evidence="2">
    <location>
        <begin position="284"/>
        <end position="302"/>
    </location>
</feature>
<evidence type="ECO:0000259" key="3">
    <source>
        <dbReference type="Pfam" id="PF21864"/>
    </source>
</evidence>
<dbReference type="GO" id="GO:0005739">
    <property type="term" value="C:mitochondrion"/>
    <property type="evidence" value="ECO:0007669"/>
    <property type="project" value="TreeGrafter"/>
</dbReference>
<dbReference type="InterPro" id="IPR039206">
    <property type="entry name" value="MORF/ORRM1/DAG-like"/>
</dbReference>
<dbReference type="OrthoDB" id="1706674at2759"/>
<protein>
    <submittedName>
        <fullName evidence="4">Multiple organellar RNA editing factor 1</fullName>
    </submittedName>
</protein>
<dbReference type="Pfam" id="PF21864">
    <property type="entry name" value="MORF_dom"/>
    <property type="match status" value="1"/>
</dbReference>
<dbReference type="InterPro" id="IPR037045">
    <property type="entry name" value="S8pro/Inhibitor_I9_sf"/>
</dbReference>
<organism evidence="4 5">
    <name type="scientific">Carex littledalei</name>
    <dbReference type="NCBI Taxonomy" id="544730"/>
    <lineage>
        <taxon>Eukaryota</taxon>
        <taxon>Viridiplantae</taxon>
        <taxon>Streptophyta</taxon>
        <taxon>Embryophyta</taxon>
        <taxon>Tracheophyta</taxon>
        <taxon>Spermatophyta</taxon>
        <taxon>Magnoliopsida</taxon>
        <taxon>Liliopsida</taxon>
        <taxon>Poales</taxon>
        <taxon>Cyperaceae</taxon>
        <taxon>Cyperoideae</taxon>
        <taxon>Cariceae</taxon>
        <taxon>Carex</taxon>
        <taxon>Carex subgen. Euthyceras</taxon>
    </lineage>
</organism>
<accession>A0A833VFN8</accession>
<evidence type="ECO:0000313" key="4">
    <source>
        <dbReference type="EMBL" id="KAF3321688.1"/>
    </source>
</evidence>
<dbReference type="InterPro" id="IPR054059">
    <property type="entry name" value="MORF/ORRM1/DAG-like_MORF"/>
</dbReference>
<dbReference type="GO" id="GO:0016554">
    <property type="term" value="P:cytidine to uridine editing"/>
    <property type="evidence" value="ECO:0007669"/>
    <property type="project" value="InterPro"/>
</dbReference>
<feature type="compositionally biased region" description="Low complexity" evidence="2">
    <location>
        <begin position="303"/>
        <end position="320"/>
    </location>
</feature>
<reference evidence="4" key="1">
    <citation type="submission" date="2020-01" db="EMBL/GenBank/DDBJ databases">
        <title>Genome sequence of Kobresia littledalei, the first chromosome-level genome in the family Cyperaceae.</title>
        <authorList>
            <person name="Qu G."/>
        </authorList>
    </citation>
    <scope>NUCLEOTIDE SEQUENCE</scope>
    <source>
        <strain evidence="4">C.B.Clarke</strain>
        <tissue evidence="4">Leaf</tissue>
    </source>
</reference>
<sequence>MALALSRHLHRAIPLSFYLLKSLPPTLPASSPPIRPPNSLLQTLGFRSSPHLFNYRSDIRGEENKISPDEILFEGCDYNHWLITMDFSNRTDPKPTPEEMVETYVQTCAKVVGSVEEAKKRIYACSTTTYNGFQVEMTEEMSEKFKGLPGVVFVLPDSYLYPESKEYGGDKYDNGVITPRPPPIQFGTQRRRNTIRFERNRPYSNPVTEQQQGNFQNYPQQQAGNFQNDPQQRPGNFQNYPPQQSGNFQNYPQQQGQQPSNVPNFSNQQGQQPGNFQNYPQQQRPQPGNFQNHTQQQRPQPENFQNYPQQQDNFQNYPQQRGNFQNYPQGPRQGDLPHGGMDGGYQRDFNQGQRGNVGPREQRNFSRGPPVYGTGPAGDAHGGRTQVPQDPWQERQ</sequence>
<dbReference type="EMBL" id="SWLB01000026">
    <property type="protein sequence ID" value="KAF3321688.1"/>
    <property type="molecule type" value="Genomic_DNA"/>
</dbReference>